<evidence type="ECO:0000256" key="5">
    <source>
        <dbReference type="ARBA" id="ARBA00022801"/>
    </source>
</evidence>
<evidence type="ECO:0000256" key="3">
    <source>
        <dbReference type="ARBA" id="ARBA00022722"/>
    </source>
</evidence>
<evidence type="ECO:0000256" key="6">
    <source>
        <dbReference type="ARBA" id="ARBA00022884"/>
    </source>
</evidence>
<keyword evidence="6" id="KW-0694">RNA-binding</keyword>
<keyword evidence="5" id="KW-0378">Hydrolase</keyword>
<dbReference type="Gene3D" id="3.30.920.30">
    <property type="entry name" value="Hypothetical protein"/>
    <property type="match status" value="1"/>
</dbReference>
<dbReference type="SUPFAM" id="SSF54786">
    <property type="entry name" value="YcfA/nrd intein domain"/>
    <property type="match status" value="1"/>
</dbReference>
<dbReference type="EMBL" id="JBHRVD010000001">
    <property type="protein sequence ID" value="MFC3325989.1"/>
    <property type="molecule type" value="Genomic_DNA"/>
</dbReference>
<keyword evidence="4" id="KW-0255">Endonuclease</keyword>
<proteinExistence type="inferred from homology"/>
<gene>
    <name evidence="8" type="ORF">ACFOJ9_30140</name>
</gene>
<evidence type="ECO:0000313" key="8">
    <source>
        <dbReference type="EMBL" id="MFC3325989.1"/>
    </source>
</evidence>
<sequence>MQNFAKPLKKLLTEAGWRLLRQGKGDHEVWYNPETQQRVTLVTFLKSRHLANDILKDAGLLKAF</sequence>
<dbReference type="RefSeq" id="WP_378984452.1">
    <property type="nucleotide sequence ID" value="NZ_JBHRVD010000001.1"/>
</dbReference>
<evidence type="ECO:0000313" key="9">
    <source>
        <dbReference type="Proteomes" id="UP001595648"/>
    </source>
</evidence>
<dbReference type="InterPro" id="IPR012933">
    <property type="entry name" value="HicA_mRNA_interferase"/>
</dbReference>
<accession>A0ABV7MXH9</accession>
<dbReference type="Pfam" id="PF07927">
    <property type="entry name" value="HicA_toxin"/>
    <property type="match status" value="1"/>
</dbReference>
<dbReference type="InterPro" id="IPR038570">
    <property type="entry name" value="HicA_sf"/>
</dbReference>
<evidence type="ECO:0000256" key="1">
    <source>
        <dbReference type="ARBA" id="ARBA00006620"/>
    </source>
</evidence>
<organism evidence="8 9">
    <name type="scientific">Mesorhizobium cantuariense</name>
    <dbReference type="NCBI Taxonomy" id="1300275"/>
    <lineage>
        <taxon>Bacteria</taxon>
        <taxon>Pseudomonadati</taxon>
        <taxon>Pseudomonadota</taxon>
        <taxon>Alphaproteobacteria</taxon>
        <taxon>Hyphomicrobiales</taxon>
        <taxon>Phyllobacteriaceae</taxon>
        <taxon>Mesorhizobium</taxon>
    </lineage>
</organism>
<keyword evidence="7" id="KW-0346">Stress response</keyword>
<evidence type="ECO:0000256" key="4">
    <source>
        <dbReference type="ARBA" id="ARBA00022759"/>
    </source>
</evidence>
<name>A0ABV7MXH9_9HYPH</name>
<keyword evidence="3" id="KW-0540">Nuclease</keyword>
<evidence type="ECO:0000256" key="7">
    <source>
        <dbReference type="ARBA" id="ARBA00023016"/>
    </source>
</evidence>
<protein>
    <submittedName>
        <fullName evidence="8">Type II toxin-antitoxin system HicA family toxin</fullName>
    </submittedName>
</protein>
<keyword evidence="2" id="KW-1277">Toxin-antitoxin system</keyword>
<evidence type="ECO:0000256" key="2">
    <source>
        <dbReference type="ARBA" id="ARBA00022649"/>
    </source>
</evidence>
<comment type="caution">
    <text evidence="8">The sequence shown here is derived from an EMBL/GenBank/DDBJ whole genome shotgun (WGS) entry which is preliminary data.</text>
</comment>
<reference evidence="9" key="1">
    <citation type="journal article" date="2019" name="Int. J. Syst. Evol. Microbiol.">
        <title>The Global Catalogue of Microorganisms (GCM) 10K type strain sequencing project: providing services to taxonomists for standard genome sequencing and annotation.</title>
        <authorList>
            <consortium name="The Broad Institute Genomics Platform"/>
            <consortium name="The Broad Institute Genome Sequencing Center for Infectious Disease"/>
            <person name="Wu L."/>
            <person name="Ma J."/>
        </authorList>
    </citation>
    <scope>NUCLEOTIDE SEQUENCE [LARGE SCALE GENOMIC DNA]</scope>
    <source>
        <strain evidence="9">ICMP 19515</strain>
    </source>
</reference>
<comment type="similarity">
    <text evidence="1">Belongs to the HicA mRNA interferase family.</text>
</comment>
<dbReference type="Proteomes" id="UP001595648">
    <property type="component" value="Unassembled WGS sequence"/>
</dbReference>
<keyword evidence="9" id="KW-1185">Reference proteome</keyword>